<dbReference type="PROSITE" id="PS50893">
    <property type="entry name" value="ABC_TRANSPORTER_2"/>
    <property type="match status" value="1"/>
</dbReference>
<evidence type="ECO:0000256" key="5">
    <source>
        <dbReference type="ARBA" id="ARBA00022967"/>
    </source>
</evidence>
<dbReference type="GO" id="GO:0005524">
    <property type="term" value="F:ATP binding"/>
    <property type="evidence" value="ECO:0007669"/>
    <property type="project" value="UniProtKB-KW"/>
</dbReference>
<dbReference type="InterPro" id="IPR018449">
    <property type="entry name" value="NIL_domain"/>
</dbReference>
<evidence type="ECO:0000256" key="3">
    <source>
        <dbReference type="ARBA" id="ARBA00022741"/>
    </source>
</evidence>
<evidence type="ECO:0000256" key="1">
    <source>
        <dbReference type="ARBA" id="ARBA00022448"/>
    </source>
</evidence>
<dbReference type="InterPro" id="IPR003439">
    <property type="entry name" value="ABC_transporter-like_ATP-bd"/>
</dbReference>
<dbReference type="SUPFAM" id="SSF52540">
    <property type="entry name" value="P-loop containing nucleoside triphosphate hydrolases"/>
    <property type="match status" value="1"/>
</dbReference>
<keyword evidence="6" id="KW-0029">Amino-acid transport</keyword>
<reference evidence="9 10" key="1">
    <citation type="journal article" date="2023" name="Environ Microbiome">
        <title>A coral-associated actinobacterium mitigates coral bleaching under heat stress.</title>
        <authorList>
            <person name="Li J."/>
            <person name="Zou Y."/>
            <person name="Li Q."/>
            <person name="Zhang J."/>
            <person name="Bourne D.G."/>
            <person name="Lyu Y."/>
            <person name="Liu C."/>
            <person name="Zhang S."/>
        </authorList>
    </citation>
    <scope>NUCLEOTIDE SEQUENCE [LARGE SCALE GENOMIC DNA]</scope>
    <source>
        <strain evidence="9 10">SCSIO 13291</strain>
    </source>
</reference>
<dbReference type="SMART" id="SM00930">
    <property type="entry name" value="NIL"/>
    <property type="match status" value="1"/>
</dbReference>
<accession>A0ABZ3C8M2</accession>
<keyword evidence="10" id="KW-1185">Reference proteome</keyword>
<dbReference type="SUPFAM" id="SSF55021">
    <property type="entry name" value="ACT-like"/>
    <property type="match status" value="1"/>
</dbReference>
<protein>
    <submittedName>
        <fullName evidence="9">Methionine ABC transporter ATP-binding protein</fullName>
    </submittedName>
</protein>
<keyword evidence="1" id="KW-0813">Transport</keyword>
<dbReference type="InterPro" id="IPR050086">
    <property type="entry name" value="MetN_ABC_transporter-like"/>
</dbReference>
<gene>
    <name evidence="9" type="ORF">PCC79_02300</name>
</gene>
<dbReference type="Pfam" id="PF09383">
    <property type="entry name" value="NIL"/>
    <property type="match status" value="1"/>
</dbReference>
<evidence type="ECO:0000256" key="6">
    <source>
        <dbReference type="ARBA" id="ARBA00022970"/>
    </source>
</evidence>
<dbReference type="InterPro" id="IPR045865">
    <property type="entry name" value="ACT-like_dom_sf"/>
</dbReference>
<sequence length="351" mass="37682">MAEPIIAFDGVHKVFEGSNRVHAVDDVSLTIDAGEIFGVIGFSGAGKSTLVRLVNGLEPVTSGRLVVDGHEVSALSEKQLRAVRPDIGMIFQQFNLFGSKTIAENVAYPLRLAKWDAGRRAARVAELLAFVGLTDKADAHPSQLSGGQKQRVGIARALATSPKILLADECTSALDPQTTREVLDVLRRVNAELGVTIVLITHEMDVVRYLCDRVLIMENGRAVELGDVYQVFARPRAQVTQRFVAATMRDKPSADALGRLAATHPGRLVTVPIVDDAHTDAERSSVFARHGLEARVIYGGIIEISERPYGSLTYAVTGADTAVDAALADLAGSGGYTEHDRATLPNSEGHR</sequence>
<dbReference type="EMBL" id="CP115965">
    <property type="protein sequence ID" value="WZW99063.1"/>
    <property type="molecule type" value="Genomic_DNA"/>
</dbReference>
<dbReference type="RefSeq" id="WP_342372884.1">
    <property type="nucleotide sequence ID" value="NZ_CP115965.1"/>
</dbReference>
<keyword evidence="2" id="KW-1003">Cell membrane</keyword>
<keyword evidence="4 9" id="KW-0067">ATP-binding</keyword>
<evidence type="ECO:0000256" key="7">
    <source>
        <dbReference type="ARBA" id="ARBA00023136"/>
    </source>
</evidence>
<keyword evidence="5" id="KW-1278">Translocase</keyword>
<dbReference type="Gene3D" id="3.30.70.260">
    <property type="match status" value="1"/>
</dbReference>
<dbReference type="SMART" id="SM00382">
    <property type="entry name" value="AAA"/>
    <property type="match status" value="1"/>
</dbReference>
<evidence type="ECO:0000256" key="2">
    <source>
        <dbReference type="ARBA" id="ARBA00022475"/>
    </source>
</evidence>
<dbReference type="InterPro" id="IPR041701">
    <property type="entry name" value="MetN_ABC"/>
</dbReference>
<keyword evidence="3" id="KW-0547">Nucleotide-binding</keyword>
<evidence type="ECO:0000313" key="9">
    <source>
        <dbReference type="EMBL" id="WZW99063.1"/>
    </source>
</evidence>
<dbReference type="InterPro" id="IPR003593">
    <property type="entry name" value="AAA+_ATPase"/>
</dbReference>
<organism evidence="9 10">
    <name type="scientific">Propioniciclava soli</name>
    <dbReference type="NCBI Taxonomy" id="2775081"/>
    <lineage>
        <taxon>Bacteria</taxon>
        <taxon>Bacillati</taxon>
        <taxon>Actinomycetota</taxon>
        <taxon>Actinomycetes</taxon>
        <taxon>Propionibacteriales</taxon>
        <taxon>Propionibacteriaceae</taxon>
        <taxon>Propioniciclava</taxon>
    </lineage>
</organism>
<dbReference type="InterPro" id="IPR027417">
    <property type="entry name" value="P-loop_NTPase"/>
</dbReference>
<dbReference type="PANTHER" id="PTHR43166">
    <property type="entry name" value="AMINO ACID IMPORT ATP-BINDING PROTEIN"/>
    <property type="match status" value="1"/>
</dbReference>
<dbReference type="Gene3D" id="3.40.50.300">
    <property type="entry name" value="P-loop containing nucleotide triphosphate hydrolases"/>
    <property type="match status" value="1"/>
</dbReference>
<dbReference type="Pfam" id="PF00005">
    <property type="entry name" value="ABC_tran"/>
    <property type="match status" value="1"/>
</dbReference>
<feature type="domain" description="ABC transporter" evidence="8">
    <location>
        <begin position="6"/>
        <end position="244"/>
    </location>
</feature>
<proteinExistence type="predicted"/>
<evidence type="ECO:0000259" key="8">
    <source>
        <dbReference type="PROSITE" id="PS50893"/>
    </source>
</evidence>
<dbReference type="PANTHER" id="PTHR43166:SF30">
    <property type="entry name" value="METHIONINE IMPORT ATP-BINDING PROTEIN METN"/>
    <property type="match status" value="1"/>
</dbReference>
<dbReference type="Proteomes" id="UP001434337">
    <property type="component" value="Chromosome"/>
</dbReference>
<dbReference type="PROSITE" id="PS00211">
    <property type="entry name" value="ABC_TRANSPORTER_1"/>
    <property type="match status" value="1"/>
</dbReference>
<keyword evidence="7" id="KW-0472">Membrane</keyword>
<dbReference type="CDD" id="cd03258">
    <property type="entry name" value="ABC_MetN_methionine_transporter"/>
    <property type="match status" value="1"/>
</dbReference>
<evidence type="ECO:0000256" key="4">
    <source>
        <dbReference type="ARBA" id="ARBA00022840"/>
    </source>
</evidence>
<dbReference type="InterPro" id="IPR017871">
    <property type="entry name" value="ABC_transporter-like_CS"/>
</dbReference>
<evidence type="ECO:0000313" key="10">
    <source>
        <dbReference type="Proteomes" id="UP001434337"/>
    </source>
</evidence>
<name>A0ABZ3C8M2_9ACTN</name>